<comment type="caution">
    <text evidence="1">The sequence shown here is derived from an EMBL/GenBank/DDBJ whole genome shotgun (WGS) entry which is preliminary data.</text>
</comment>
<evidence type="ECO:0000313" key="1">
    <source>
        <dbReference type="EMBL" id="MFC5268996.1"/>
    </source>
</evidence>
<sequence length="144" mass="17156">MWTEIKSDADLEWLLKLYASFHDSCLRDLHISTKEFVDEERAMSFDNKNVATLLFQRQAKENPVLELKFEDVERFNFNPPEMYGGVIFEATFKKENDLYYWSDEDYWGIGDNEANWISAKKVFWRLRPELLGNISRLKPEELSC</sequence>
<proteinExistence type="predicted"/>
<dbReference type="EMBL" id="JBHSKT010000001">
    <property type="protein sequence ID" value="MFC5268996.1"/>
    <property type="molecule type" value="Genomic_DNA"/>
</dbReference>
<name>A0ABW0E6U9_9BACT</name>
<organism evidence="1 2">
    <name type="scientific">Adhaeribacter terreus</name>
    <dbReference type="NCBI Taxonomy" id="529703"/>
    <lineage>
        <taxon>Bacteria</taxon>
        <taxon>Pseudomonadati</taxon>
        <taxon>Bacteroidota</taxon>
        <taxon>Cytophagia</taxon>
        <taxon>Cytophagales</taxon>
        <taxon>Hymenobacteraceae</taxon>
        <taxon>Adhaeribacter</taxon>
    </lineage>
</organism>
<protein>
    <submittedName>
        <fullName evidence="1">Uncharacterized protein</fullName>
    </submittedName>
</protein>
<dbReference type="Proteomes" id="UP001596161">
    <property type="component" value="Unassembled WGS sequence"/>
</dbReference>
<keyword evidence="2" id="KW-1185">Reference proteome</keyword>
<reference evidence="2" key="1">
    <citation type="journal article" date="2019" name="Int. J. Syst. Evol. Microbiol.">
        <title>The Global Catalogue of Microorganisms (GCM) 10K type strain sequencing project: providing services to taxonomists for standard genome sequencing and annotation.</title>
        <authorList>
            <consortium name="The Broad Institute Genomics Platform"/>
            <consortium name="The Broad Institute Genome Sequencing Center for Infectious Disease"/>
            <person name="Wu L."/>
            <person name="Ma J."/>
        </authorList>
    </citation>
    <scope>NUCLEOTIDE SEQUENCE [LARGE SCALE GENOMIC DNA]</scope>
    <source>
        <strain evidence="2">KACC 12602</strain>
    </source>
</reference>
<dbReference type="RefSeq" id="WP_378015395.1">
    <property type="nucleotide sequence ID" value="NZ_JBHSKT010000001.1"/>
</dbReference>
<accession>A0ABW0E6U9</accession>
<gene>
    <name evidence="1" type="ORF">ACFPIB_00130</name>
</gene>
<evidence type="ECO:0000313" key="2">
    <source>
        <dbReference type="Proteomes" id="UP001596161"/>
    </source>
</evidence>